<dbReference type="FunFam" id="1.10.287.130:FF:000001">
    <property type="entry name" value="Two-component sensor histidine kinase"/>
    <property type="match status" value="1"/>
</dbReference>
<dbReference type="EMBL" id="FPBX01000043">
    <property type="protein sequence ID" value="SFU94451.1"/>
    <property type="molecule type" value="Genomic_DNA"/>
</dbReference>
<dbReference type="Gene3D" id="3.30.450.20">
    <property type="entry name" value="PAS domain"/>
    <property type="match status" value="3"/>
</dbReference>
<dbReference type="InterPro" id="IPR000014">
    <property type="entry name" value="PAS"/>
</dbReference>
<dbReference type="InterPro" id="IPR013656">
    <property type="entry name" value="PAS_4"/>
</dbReference>
<reference evidence="13 14" key="1">
    <citation type="submission" date="2016-10" db="EMBL/GenBank/DDBJ databases">
        <authorList>
            <person name="de Groot N.N."/>
        </authorList>
    </citation>
    <scope>NUCLEOTIDE SEQUENCE [LARGE SCALE GENOMIC DNA]</scope>
    <source>
        <strain evidence="13 14">R-24608</strain>
    </source>
</reference>
<keyword evidence="4" id="KW-0597">Phosphoprotein</keyword>
<keyword evidence="5" id="KW-0808">Transferase</keyword>
<dbReference type="Pfam" id="PF00512">
    <property type="entry name" value="HisKA"/>
    <property type="match status" value="1"/>
</dbReference>
<evidence type="ECO:0000256" key="7">
    <source>
        <dbReference type="ARBA" id="ARBA00023012"/>
    </source>
</evidence>
<dbReference type="PRINTS" id="PR00344">
    <property type="entry name" value="BCTRLSENSOR"/>
</dbReference>
<dbReference type="AlphaFoldDB" id="A0A1I7KAK6"/>
<feature type="domain" description="Histidine kinase" evidence="10">
    <location>
        <begin position="604"/>
        <end position="821"/>
    </location>
</feature>
<feature type="transmembrane region" description="Helical" evidence="9">
    <location>
        <begin position="302"/>
        <end position="320"/>
    </location>
</feature>
<dbReference type="SMART" id="SM00086">
    <property type="entry name" value="PAC"/>
    <property type="match status" value="2"/>
</dbReference>
<dbReference type="PROSITE" id="PS50109">
    <property type="entry name" value="HIS_KIN"/>
    <property type="match status" value="1"/>
</dbReference>
<comment type="subcellular location">
    <subcellularLocation>
        <location evidence="2">Cell inner membrane</location>
        <topology evidence="2">Multi-pass membrane protein</topology>
    </subcellularLocation>
</comment>
<dbReference type="GO" id="GO:0005886">
    <property type="term" value="C:plasma membrane"/>
    <property type="evidence" value="ECO:0007669"/>
    <property type="project" value="UniProtKB-SubCell"/>
</dbReference>
<evidence type="ECO:0000256" key="3">
    <source>
        <dbReference type="ARBA" id="ARBA00012438"/>
    </source>
</evidence>
<dbReference type="PROSITE" id="PS50113">
    <property type="entry name" value="PAC"/>
    <property type="match status" value="2"/>
</dbReference>
<keyword evidence="6" id="KW-0418">Kinase</keyword>
<sequence>MLPMPSFFLRCVRLLQLPHRRVLAVGGALILCVLAGTMVLMWRGLDDMKQRDQQRLELMASVLDAHVGQVFEVGGQALDNLANSLLQAPDALDRLEAQQQYYLQSLPFLRSLALVSEEGRVLVSTQLADRGGQVDLQRLVTQPVRGERMAIGPWTPGRTLTEKTSPGTSSRLGFIPLLRRVQLPNGRHVLLVAQFSPDALAQYQQQLLDLNSPDTRVYLALDDGRLLSHVGHDALVQGASLDGHVYFRMKAARKGIYGPVQTLGERSLGAWQRAASQPLVSLVEQPYASTLRRWLLSLRGPLTFMALALVLIGVMTFSAWRSARARAIARRERDEALQEIARREHELSVLFKSVQDLIFRTDPQGTLRFVNARWQAMTQQTPESARGRHLRDMVLPECRERIEALFAPRRPPGVRTAQAQLMGANGEIRVLDISVVPLLARDGRLRGFAGSAADVTTLLATQMHLQEQLAFSSQLLESNPLPVCLTDLEGHFLMVNQAWEHFMGLSRDQVLGRHNRDFLPPQEAQAYDAHSDELLRVGGQIRYEERLHRPDGSVRDVQVTKVRLLSHQGEPMGLLIVKMDITDYLAARDLAEQASRTQSEFVANISHELRTPLQSILGFSELGMLRGRQHEKLAAMFGDIHAAGQRMLELVNDLLDMSKIDSTVGAFHFEPHDVRDIIEAVAAELASQLQGKQLTLNLQLGRLPLEAKVDPVRFAQVIRNVLANAVKFSPEGRAIQISAGLSDDVTIHIAVRDQGPGIPPTELEAVFQAFVQSSKTRDGSGGTGLGLAICQKIVTAHGGHIHAANAPGGGAIFHITLPTAGYTDTMPAALQ</sequence>
<dbReference type="STRING" id="343013.SAMN04489707_104320"/>
<dbReference type="Gene3D" id="3.30.565.10">
    <property type="entry name" value="Histidine kinase-like ATPase, C-terminal domain"/>
    <property type="match status" value="1"/>
</dbReference>
<keyword evidence="9" id="KW-0812">Transmembrane</keyword>
<dbReference type="EC" id="2.7.13.3" evidence="3"/>
<dbReference type="Gene3D" id="1.10.287.130">
    <property type="match status" value="1"/>
</dbReference>
<feature type="domain" description="PAC" evidence="12">
    <location>
        <begin position="415"/>
        <end position="467"/>
    </location>
</feature>
<dbReference type="Pfam" id="PF08448">
    <property type="entry name" value="PAS_4"/>
    <property type="match status" value="2"/>
</dbReference>
<gene>
    <name evidence="13" type="ORF">SAMN04489707_104320</name>
</gene>
<dbReference type="InterPro" id="IPR003594">
    <property type="entry name" value="HATPase_dom"/>
</dbReference>
<dbReference type="InterPro" id="IPR035965">
    <property type="entry name" value="PAS-like_dom_sf"/>
</dbReference>
<dbReference type="SMART" id="SM00388">
    <property type="entry name" value="HisKA"/>
    <property type="match status" value="1"/>
</dbReference>
<dbReference type="InterPro" id="IPR004358">
    <property type="entry name" value="Sig_transdc_His_kin-like_C"/>
</dbReference>
<dbReference type="Pfam" id="PF02518">
    <property type="entry name" value="HATPase_c"/>
    <property type="match status" value="1"/>
</dbReference>
<dbReference type="SUPFAM" id="SSF47384">
    <property type="entry name" value="Homodimeric domain of signal transducing histidine kinase"/>
    <property type="match status" value="1"/>
</dbReference>
<protein>
    <recommendedName>
        <fullName evidence="3">histidine kinase</fullName>
        <ecNumber evidence="3">2.7.13.3</ecNumber>
    </recommendedName>
</protein>
<evidence type="ECO:0000256" key="6">
    <source>
        <dbReference type="ARBA" id="ARBA00022777"/>
    </source>
</evidence>
<dbReference type="CDD" id="cd00130">
    <property type="entry name" value="PAS"/>
    <property type="match status" value="2"/>
</dbReference>
<evidence type="ECO:0000259" key="12">
    <source>
        <dbReference type="PROSITE" id="PS50113"/>
    </source>
</evidence>
<evidence type="ECO:0000256" key="4">
    <source>
        <dbReference type="ARBA" id="ARBA00022553"/>
    </source>
</evidence>
<organism evidence="13 14">
    <name type="scientific">Paenacidovorax caeni</name>
    <dbReference type="NCBI Taxonomy" id="343013"/>
    <lineage>
        <taxon>Bacteria</taxon>
        <taxon>Pseudomonadati</taxon>
        <taxon>Pseudomonadota</taxon>
        <taxon>Betaproteobacteria</taxon>
        <taxon>Burkholderiales</taxon>
        <taxon>Comamonadaceae</taxon>
        <taxon>Paenacidovorax</taxon>
    </lineage>
</organism>
<dbReference type="PANTHER" id="PTHR43047">
    <property type="entry name" value="TWO-COMPONENT HISTIDINE PROTEIN KINASE"/>
    <property type="match status" value="1"/>
</dbReference>
<evidence type="ECO:0000256" key="5">
    <source>
        <dbReference type="ARBA" id="ARBA00022679"/>
    </source>
</evidence>
<dbReference type="Proteomes" id="UP000183656">
    <property type="component" value="Unassembled WGS sequence"/>
</dbReference>
<dbReference type="SMART" id="SM00387">
    <property type="entry name" value="HATPase_c"/>
    <property type="match status" value="1"/>
</dbReference>
<dbReference type="SUPFAM" id="SSF55874">
    <property type="entry name" value="ATPase domain of HSP90 chaperone/DNA topoisomerase II/histidine kinase"/>
    <property type="match status" value="1"/>
</dbReference>
<feature type="domain" description="PAS" evidence="11">
    <location>
        <begin position="468"/>
        <end position="538"/>
    </location>
</feature>
<dbReference type="InterPro" id="IPR005467">
    <property type="entry name" value="His_kinase_dom"/>
</dbReference>
<evidence type="ECO:0000313" key="14">
    <source>
        <dbReference type="Proteomes" id="UP000183656"/>
    </source>
</evidence>
<comment type="catalytic activity">
    <reaction evidence="1">
        <text>ATP + protein L-histidine = ADP + protein N-phospho-L-histidine.</text>
        <dbReference type="EC" id="2.7.13.3"/>
    </reaction>
</comment>
<dbReference type="InterPro" id="IPR003661">
    <property type="entry name" value="HisK_dim/P_dom"/>
</dbReference>
<evidence type="ECO:0000256" key="2">
    <source>
        <dbReference type="ARBA" id="ARBA00004429"/>
    </source>
</evidence>
<keyword evidence="9" id="KW-1133">Transmembrane helix</keyword>
<dbReference type="SMART" id="SM00091">
    <property type="entry name" value="PAS"/>
    <property type="match status" value="2"/>
</dbReference>
<dbReference type="PROSITE" id="PS50112">
    <property type="entry name" value="PAS"/>
    <property type="match status" value="2"/>
</dbReference>
<dbReference type="FunFam" id="3.30.565.10:FF:000006">
    <property type="entry name" value="Sensor histidine kinase WalK"/>
    <property type="match status" value="1"/>
</dbReference>
<dbReference type="GO" id="GO:0000155">
    <property type="term" value="F:phosphorelay sensor kinase activity"/>
    <property type="evidence" value="ECO:0007669"/>
    <property type="project" value="InterPro"/>
</dbReference>
<name>A0A1I7KAK6_9BURK</name>
<keyword evidence="14" id="KW-1185">Reference proteome</keyword>
<keyword evidence="8 9" id="KW-0472">Membrane</keyword>
<dbReference type="NCBIfam" id="TIGR00229">
    <property type="entry name" value="sensory_box"/>
    <property type="match status" value="2"/>
</dbReference>
<feature type="domain" description="PAC" evidence="12">
    <location>
        <begin position="541"/>
        <end position="593"/>
    </location>
</feature>
<proteinExistence type="predicted"/>
<dbReference type="InterPro" id="IPR036097">
    <property type="entry name" value="HisK_dim/P_sf"/>
</dbReference>
<dbReference type="InterPro" id="IPR001610">
    <property type="entry name" value="PAC"/>
</dbReference>
<accession>A0A1I7KAK6</accession>
<feature type="domain" description="PAS" evidence="11">
    <location>
        <begin position="343"/>
        <end position="403"/>
    </location>
</feature>
<evidence type="ECO:0000313" key="13">
    <source>
        <dbReference type="EMBL" id="SFU94451.1"/>
    </source>
</evidence>
<dbReference type="InterPro" id="IPR036890">
    <property type="entry name" value="HATPase_C_sf"/>
</dbReference>
<dbReference type="CDD" id="cd00075">
    <property type="entry name" value="HATPase"/>
    <property type="match status" value="1"/>
</dbReference>
<feature type="transmembrane region" description="Helical" evidence="9">
    <location>
        <begin position="22"/>
        <end position="45"/>
    </location>
</feature>
<evidence type="ECO:0000259" key="10">
    <source>
        <dbReference type="PROSITE" id="PS50109"/>
    </source>
</evidence>
<evidence type="ECO:0000256" key="8">
    <source>
        <dbReference type="ARBA" id="ARBA00023136"/>
    </source>
</evidence>
<dbReference type="SUPFAM" id="SSF55785">
    <property type="entry name" value="PYP-like sensor domain (PAS domain)"/>
    <property type="match status" value="2"/>
</dbReference>
<dbReference type="InterPro" id="IPR000700">
    <property type="entry name" value="PAS-assoc_C"/>
</dbReference>
<keyword evidence="7" id="KW-0902">Two-component regulatory system</keyword>
<dbReference type="CDD" id="cd00082">
    <property type="entry name" value="HisKA"/>
    <property type="match status" value="1"/>
</dbReference>
<evidence type="ECO:0000259" key="11">
    <source>
        <dbReference type="PROSITE" id="PS50112"/>
    </source>
</evidence>
<evidence type="ECO:0000256" key="1">
    <source>
        <dbReference type="ARBA" id="ARBA00000085"/>
    </source>
</evidence>
<evidence type="ECO:0000256" key="9">
    <source>
        <dbReference type="SAM" id="Phobius"/>
    </source>
</evidence>